<evidence type="ECO:0000256" key="1">
    <source>
        <dbReference type="SAM" id="MobiDB-lite"/>
    </source>
</evidence>
<dbReference type="EMBL" id="PRLM01000004">
    <property type="protein sequence ID" value="RYC74721.1"/>
    <property type="molecule type" value="Genomic_DNA"/>
</dbReference>
<dbReference type="Proteomes" id="UP001191019">
    <property type="component" value="Unassembled WGS sequence"/>
</dbReference>
<comment type="caution">
    <text evidence="3">The sequence shown here is derived from an EMBL/GenBank/DDBJ whole genome shotgun (WGS) entry which is preliminary data.</text>
</comment>
<reference evidence="3 4" key="2">
    <citation type="journal article" date="2020" name="Cell Rep.">
        <title>Acquisition and Adaptation of Ultra-small Parasitic Reduced Genome Bacteria to Mammalian Hosts.</title>
        <authorList>
            <person name="McLean J.S."/>
            <person name="Bor B."/>
            <person name="Kerns K.A."/>
            <person name="Liu Q."/>
            <person name="To T.T."/>
            <person name="Solden L."/>
            <person name="Hendrickson E.L."/>
            <person name="Wrighton K."/>
            <person name="Shi W."/>
            <person name="He X."/>
        </authorList>
    </citation>
    <scope>NUCLEOTIDE SEQUENCE [LARGE SCALE GENOMIC DNA]</scope>
    <source>
        <strain evidence="3 4">TM7_G3_2_Rum_HOT_351B</strain>
    </source>
</reference>
<feature type="region of interest" description="Disordered" evidence="1">
    <location>
        <begin position="1"/>
        <end position="25"/>
    </location>
</feature>
<keyword evidence="2" id="KW-0812">Transmembrane</keyword>
<sequence>MKENGSKDNASPSVKRSIGKSGSGVAANSCVYKSRITPRPPQNIDKHLGAYQFCVTILVMKHNRVVIIVSIVGLAALLSMLGFTSPTEIGPFGVLLFFTTVYLVAFGIITLIMQSFMYLAFKKDTFRGKDYLYSAVLAFGPIMFLMACSFGAINLWTTALICLFIFLAEFLVAKRI</sequence>
<feature type="transmembrane region" description="Helical" evidence="2">
    <location>
        <begin position="95"/>
        <end position="119"/>
    </location>
</feature>
<feature type="transmembrane region" description="Helical" evidence="2">
    <location>
        <begin position="65"/>
        <end position="83"/>
    </location>
</feature>
<keyword evidence="4" id="KW-1185">Reference proteome</keyword>
<gene>
    <name evidence="3" type="ORF">G3RUM_00475</name>
</gene>
<feature type="transmembrane region" description="Helical" evidence="2">
    <location>
        <begin position="131"/>
        <end position="147"/>
    </location>
</feature>
<protein>
    <submittedName>
        <fullName evidence="3">Uncharacterized protein</fullName>
    </submittedName>
</protein>
<reference evidence="3 4" key="1">
    <citation type="journal article" date="2018" name="bioRxiv">
        <title>Evidence of independent acquisition and adaption of ultra-small bacteria to human hosts across the highly diverse yet reduced genomes of the phylum Saccharibacteria.</title>
        <authorList>
            <person name="McLean J.S."/>
            <person name="Bor B."/>
            <person name="To T.T."/>
            <person name="Liu Q."/>
            <person name="Kearns K.A."/>
            <person name="Solden L.M."/>
            <person name="Wrighton K.C."/>
            <person name="He X."/>
            <person name="Shi W."/>
        </authorList>
    </citation>
    <scope>NUCLEOTIDE SEQUENCE [LARGE SCALE GENOMIC DNA]</scope>
    <source>
        <strain evidence="3 4">TM7_G3_2_Rum_HOT_351B</strain>
    </source>
</reference>
<accession>A0ABY0FLP3</accession>
<evidence type="ECO:0000313" key="3">
    <source>
        <dbReference type="EMBL" id="RYC74721.1"/>
    </source>
</evidence>
<evidence type="ECO:0000256" key="2">
    <source>
        <dbReference type="SAM" id="Phobius"/>
    </source>
</evidence>
<organism evidence="3 4">
    <name type="scientific">Candidatus Nanosyncoccus alces</name>
    <dbReference type="NCBI Taxonomy" id="2171997"/>
    <lineage>
        <taxon>Bacteria</taxon>
        <taxon>Candidatus Saccharimonadota</taxon>
        <taxon>Candidatus Nanosyncoccalia</taxon>
        <taxon>Candidatus Nanosyncoccales</taxon>
        <taxon>Candidatus Nanosyncoccaceae</taxon>
        <taxon>Candidatus Nanosyncoccus</taxon>
    </lineage>
</organism>
<feature type="transmembrane region" description="Helical" evidence="2">
    <location>
        <begin position="153"/>
        <end position="173"/>
    </location>
</feature>
<proteinExistence type="predicted"/>
<keyword evidence="2" id="KW-1133">Transmembrane helix</keyword>
<evidence type="ECO:0000313" key="4">
    <source>
        <dbReference type="Proteomes" id="UP001191019"/>
    </source>
</evidence>
<keyword evidence="2" id="KW-0472">Membrane</keyword>
<name>A0ABY0FLP3_9BACT</name>